<reference evidence="1" key="1">
    <citation type="submission" date="2019-08" db="EMBL/GenBank/DDBJ databases">
        <authorList>
            <person name="Kucharzyk K."/>
            <person name="Murdoch R.W."/>
            <person name="Higgins S."/>
            <person name="Loffler F."/>
        </authorList>
    </citation>
    <scope>NUCLEOTIDE SEQUENCE</scope>
</reference>
<name>A0A644Y0X6_9ZZZZ</name>
<organism evidence="1">
    <name type="scientific">bioreactor metagenome</name>
    <dbReference type="NCBI Taxonomy" id="1076179"/>
    <lineage>
        <taxon>unclassified sequences</taxon>
        <taxon>metagenomes</taxon>
        <taxon>ecological metagenomes</taxon>
    </lineage>
</organism>
<comment type="caution">
    <text evidence="1">The sequence shown here is derived from an EMBL/GenBank/DDBJ whole genome shotgun (WGS) entry which is preliminary data.</text>
</comment>
<evidence type="ECO:0000313" key="1">
    <source>
        <dbReference type="EMBL" id="MPM22172.1"/>
    </source>
</evidence>
<dbReference type="AlphaFoldDB" id="A0A644Y0X6"/>
<accession>A0A644Y0X6</accession>
<dbReference type="EMBL" id="VSSQ01003751">
    <property type="protein sequence ID" value="MPM22172.1"/>
    <property type="molecule type" value="Genomic_DNA"/>
</dbReference>
<protein>
    <submittedName>
        <fullName evidence="1">Uncharacterized protein</fullName>
    </submittedName>
</protein>
<gene>
    <name evidence="1" type="ORF">SDC9_68623</name>
</gene>
<proteinExistence type="predicted"/>
<sequence>MLGEVLPVAAQALEQQGCYFLSDLFELLGDGIMTELEQGSVAEVVKACKYQLLELLLLYILDCMDGSPEVHGVVGNEKGVGVVGFTESFLQLLAAIELGHRPLVKDKSIFDRQVVFGHCFQISVQPFAGGVNIRIPADETDAGKSFIVESLNHFMHAEPVVGLYRVDLQALDAAVDEDQWNVGQGFGEEVFSLRARGHDYHPVDVAFDENLKLSLLFFNRIVG</sequence>